<name>A0A8S0WGZ6_9GAMM</name>
<gene>
    <name evidence="1" type="ORF">METHB2_1040002</name>
</gene>
<dbReference type="Proteomes" id="UP000494216">
    <property type="component" value="Unassembled WGS sequence"/>
</dbReference>
<proteinExistence type="predicted"/>
<dbReference type="RefSeq" id="WP_343034361.1">
    <property type="nucleotide sequence ID" value="NZ_CADCXN010000007.1"/>
</dbReference>
<evidence type="ECO:0000313" key="1">
    <source>
        <dbReference type="EMBL" id="CAA9889469.1"/>
    </source>
</evidence>
<dbReference type="EMBL" id="CADCXN010000007">
    <property type="protein sequence ID" value="CAA9889469.1"/>
    <property type="molecule type" value="Genomic_DNA"/>
</dbReference>
<accession>A0A8S0WGZ6</accession>
<reference evidence="1 2" key="1">
    <citation type="submission" date="2020-02" db="EMBL/GenBank/DDBJ databases">
        <authorList>
            <person name="Hogendoorn C."/>
        </authorList>
    </citation>
    <scope>NUCLEOTIDE SEQUENCE [LARGE SCALE GENOMIC DNA]</scope>
    <source>
        <strain evidence="1">METHB21</strain>
    </source>
</reference>
<protein>
    <submittedName>
        <fullName evidence="1">Uncharacterized protein</fullName>
    </submittedName>
</protein>
<organism evidence="1 2">
    <name type="scientific">Candidatus Methylobacter favarea</name>
    <dbReference type="NCBI Taxonomy" id="2707345"/>
    <lineage>
        <taxon>Bacteria</taxon>
        <taxon>Pseudomonadati</taxon>
        <taxon>Pseudomonadota</taxon>
        <taxon>Gammaproteobacteria</taxon>
        <taxon>Methylococcales</taxon>
        <taxon>Methylococcaceae</taxon>
        <taxon>Methylobacter</taxon>
    </lineage>
</organism>
<keyword evidence="2" id="KW-1185">Reference proteome</keyword>
<evidence type="ECO:0000313" key="2">
    <source>
        <dbReference type="Proteomes" id="UP000494216"/>
    </source>
</evidence>
<sequence>MPRKLAHRTWNNIVVANSDETQPLFRRGRTLFFEEAKAVADMKHPNIVEVINFLKPIPPFIWS</sequence>
<dbReference type="AlphaFoldDB" id="A0A8S0WGZ6"/>
<comment type="caution">
    <text evidence="1">The sequence shown here is derived from an EMBL/GenBank/DDBJ whole genome shotgun (WGS) entry which is preliminary data.</text>
</comment>